<dbReference type="GO" id="GO:0005667">
    <property type="term" value="C:transcription regulator complex"/>
    <property type="evidence" value="ECO:0007669"/>
    <property type="project" value="TreeGrafter"/>
</dbReference>
<dbReference type="PROSITE" id="PS50157">
    <property type="entry name" value="ZINC_FINGER_C2H2_2"/>
    <property type="match status" value="3"/>
</dbReference>
<proteinExistence type="predicted"/>
<dbReference type="GO" id="GO:0000981">
    <property type="term" value="F:DNA-binding transcription factor activity, RNA polymerase II-specific"/>
    <property type="evidence" value="ECO:0007669"/>
    <property type="project" value="TreeGrafter"/>
</dbReference>
<dbReference type="InterPro" id="IPR036236">
    <property type="entry name" value="Znf_C2H2_sf"/>
</dbReference>
<dbReference type="PANTHER" id="PTHR14003:SF23">
    <property type="entry name" value="ZINC FINGER PROTEIN 143"/>
    <property type="match status" value="1"/>
</dbReference>
<dbReference type="FunFam" id="3.30.160.60:FF:000100">
    <property type="entry name" value="Zinc finger 45-like"/>
    <property type="match status" value="1"/>
</dbReference>
<dbReference type="Gene3D" id="3.30.160.60">
    <property type="entry name" value="Classic Zinc Finger"/>
    <property type="match status" value="3"/>
</dbReference>
<evidence type="ECO:0000256" key="4">
    <source>
        <dbReference type="ARBA" id="ARBA00022833"/>
    </source>
</evidence>
<evidence type="ECO:0000256" key="5">
    <source>
        <dbReference type="ARBA" id="ARBA00023242"/>
    </source>
</evidence>
<reference evidence="9" key="1">
    <citation type="submission" date="2025-08" db="UniProtKB">
        <authorList>
            <consortium name="Ensembl"/>
        </authorList>
    </citation>
    <scope>IDENTIFICATION</scope>
</reference>
<dbReference type="OMA" id="GMECRIS"/>
<dbReference type="SMART" id="SM00355">
    <property type="entry name" value="ZnF_C2H2"/>
    <property type="match status" value="3"/>
</dbReference>
<name>A0A8D0E577_SALMN</name>
<evidence type="ECO:0000256" key="7">
    <source>
        <dbReference type="SAM" id="MobiDB-lite"/>
    </source>
</evidence>
<organism evidence="9 10">
    <name type="scientific">Salvator merianae</name>
    <name type="common">Argentine black and white tegu</name>
    <name type="synonym">Tupinambis merianae</name>
    <dbReference type="NCBI Taxonomy" id="96440"/>
    <lineage>
        <taxon>Eukaryota</taxon>
        <taxon>Metazoa</taxon>
        <taxon>Chordata</taxon>
        <taxon>Craniata</taxon>
        <taxon>Vertebrata</taxon>
        <taxon>Euteleostomi</taxon>
        <taxon>Lepidosauria</taxon>
        <taxon>Squamata</taxon>
        <taxon>Bifurcata</taxon>
        <taxon>Unidentata</taxon>
        <taxon>Episquamata</taxon>
        <taxon>Laterata</taxon>
        <taxon>Teiioidea</taxon>
        <taxon>Teiidae</taxon>
        <taxon>Salvator</taxon>
    </lineage>
</organism>
<keyword evidence="3 6" id="KW-0863">Zinc-finger</keyword>
<dbReference type="GO" id="GO:0000978">
    <property type="term" value="F:RNA polymerase II cis-regulatory region sequence-specific DNA binding"/>
    <property type="evidence" value="ECO:0007669"/>
    <property type="project" value="TreeGrafter"/>
</dbReference>
<feature type="domain" description="C2H2-type" evidence="8">
    <location>
        <begin position="71"/>
        <end position="98"/>
    </location>
</feature>
<feature type="region of interest" description="Disordered" evidence="7">
    <location>
        <begin position="153"/>
        <end position="173"/>
    </location>
</feature>
<evidence type="ECO:0000256" key="1">
    <source>
        <dbReference type="ARBA" id="ARBA00022723"/>
    </source>
</evidence>
<reference evidence="9" key="2">
    <citation type="submission" date="2025-09" db="UniProtKB">
        <authorList>
            <consortium name="Ensembl"/>
        </authorList>
    </citation>
    <scope>IDENTIFICATION</scope>
</reference>
<dbReference type="Proteomes" id="UP000694421">
    <property type="component" value="Unplaced"/>
</dbReference>
<evidence type="ECO:0000259" key="8">
    <source>
        <dbReference type="PROSITE" id="PS50157"/>
    </source>
</evidence>
<protein>
    <recommendedName>
        <fullName evidence="8">C2H2-type domain-containing protein</fullName>
    </recommendedName>
</protein>
<feature type="compositionally biased region" description="Polar residues" evidence="7">
    <location>
        <begin position="162"/>
        <end position="173"/>
    </location>
</feature>
<evidence type="ECO:0000256" key="2">
    <source>
        <dbReference type="ARBA" id="ARBA00022737"/>
    </source>
</evidence>
<dbReference type="GO" id="GO:0000785">
    <property type="term" value="C:chromatin"/>
    <property type="evidence" value="ECO:0007669"/>
    <property type="project" value="TreeGrafter"/>
</dbReference>
<accession>A0A8D0E577</accession>
<evidence type="ECO:0000313" key="9">
    <source>
        <dbReference type="Ensembl" id="ENSSMRP00000026649.1"/>
    </source>
</evidence>
<sequence length="173" mass="19685">METHDQNPERKQKMESSSSWISCTPEPLIWGKNKRKICEDEQCKGMECRISYVQKSSFTAQQRINTEKKSFICTTCERSFTRKSSLIAHQIRHTEKKLFPCTECGKVFTKKSNLTVHEKSHIGEKPFTCTECGKSFTQKKGLTKHQIIHTGKRGTLLDGSGHSPSNLASCLTQ</sequence>
<dbReference type="GO" id="GO:0008270">
    <property type="term" value="F:zinc ion binding"/>
    <property type="evidence" value="ECO:0007669"/>
    <property type="project" value="UniProtKB-KW"/>
</dbReference>
<dbReference type="PROSITE" id="PS00028">
    <property type="entry name" value="ZINC_FINGER_C2H2_1"/>
    <property type="match status" value="3"/>
</dbReference>
<dbReference type="SUPFAM" id="SSF57667">
    <property type="entry name" value="beta-beta-alpha zinc fingers"/>
    <property type="match status" value="2"/>
</dbReference>
<feature type="region of interest" description="Disordered" evidence="7">
    <location>
        <begin position="1"/>
        <end position="20"/>
    </location>
</feature>
<keyword evidence="10" id="KW-1185">Reference proteome</keyword>
<dbReference type="GO" id="GO:0031519">
    <property type="term" value="C:PcG protein complex"/>
    <property type="evidence" value="ECO:0007669"/>
    <property type="project" value="TreeGrafter"/>
</dbReference>
<dbReference type="GeneTree" id="ENSGT01150000286936"/>
<dbReference type="AlphaFoldDB" id="A0A8D0E577"/>
<dbReference type="Ensembl" id="ENSSMRT00000031137.1">
    <property type="protein sequence ID" value="ENSSMRP00000026649.1"/>
    <property type="gene ID" value="ENSSMRG00000020582.1"/>
</dbReference>
<feature type="compositionally biased region" description="Basic and acidic residues" evidence="7">
    <location>
        <begin position="1"/>
        <end position="14"/>
    </location>
</feature>
<evidence type="ECO:0000256" key="3">
    <source>
        <dbReference type="ARBA" id="ARBA00022771"/>
    </source>
</evidence>
<dbReference type="FunFam" id="3.30.160.60:FF:000759">
    <property type="entry name" value="zinc finger protein 16"/>
    <property type="match status" value="2"/>
</dbReference>
<evidence type="ECO:0000256" key="6">
    <source>
        <dbReference type="PROSITE-ProRule" id="PRU00042"/>
    </source>
</evidence>
<keyword evidence="1" id="KW-0479">Metal-binding</keyword>
<feature type="domain" description="C2H2-type" evidence="8">
    <location>
        <begin position="127"/>
        <end position="154"/>
    </location>
</feature>
<evidence type="ECO:0000313" key="10">
    <source>
        <dbReference type="Proteomes" id="UP000694421"/>
    </source>
</evidence>
<feature type="domain" description="C2H2-type" evidence="8">
    <location>
        <begin position="99"/>
        <end position="126"/>
    </location>
</feature>
<dbReference type="PANTHER" id="PTHR14003">
    <property type="entry name" value="TRANSCRIPTIONAL REPRESSOR PROTEIN YY"/>
    <property type="match status" value="1"/>
</dbReference>
<dbReference type="Pfam" id="PF00096">
    <property type="entry name" value="zf-C2H2"/>
    <property type="match status" value="3"/>
</dbReference>
<keyword evidence="4" id="KW-0862">Zinc</keyword>
<keyword evidence="2" id="KW-0677">Repeat</keyword>
<keyword evidence="5" id="KW-0539">Nucleus</keyword>
<dbReference type="InterPro" id="IPR013087">
    <property type="entry name" value="Znf_C2H2_type"/>
</dbReference>